<feature type="non-terminal residue" evidence="2">
    <location>
        <position position="1"/>
    </location>
</feature>
<feature type="region of interest" description="Disordered" evidence="1">
    <location>
        <begin position="1"/>
        <end position="23"/>
    </location>
</feature>
<accession>A0ABN9D1F9</accession>
<evidence type="ECO:0000313" key="3">
    <source>
        <dbReference type="Proteomes" id="UP001162483"/>
    </source>
</evidence>
<name>A0ABN9D1F9_9NEOB</name>
<dbReference type="EMBL" id="CATNWA010013786">
    <property type="protein sequence ID" value="CAI9565789.1"/>
    <property type="molecule type" value="Genomic_DNA"/>
</dbReference>
<evidence type="ECO:0000256" key="1">
    <source>
        <dbReference type="SAM" id="MobiDB-lite"/>
    </source>
</evidence>
<dbReference type="Proteomes" id="UP001162483">
    <property type="component" value="Unassembled WGS sequence"/>
</dbReference>
<sequence length="36" mass="4097">PLGEKSNLPRNKKNLSSNAHQTEHVQSVIELCLVRR</sequence>
<reference evidence="2" key="1">
    <citation type="submission" date="2023-05" db="EMBL/GenBank/DDBJ databases">
        <authorList>
            <person name="Stuckert A."/>
        </authorList>
    </citation>
    <scope>NUCLEOTIDE SEQUENCE</scope>
</reference>
<gene>
    <name evidence="2" type="ORF">SPARVUS_LOCUS6218851</name>
</gene>
<protein>
    <submittedName>
        <fullName evidence="2">Uncharacterized protein</fullName>
    </submittedName>
</protein>
<evidence type="ECO:0000313" key="2">
    <source>
        <dbReference type="EMBL" id="CAI9565789.1"/>
    </source>
</evidence>
<proteinExistence type="predicted"/>
<keyword evidence="3" id="KW-1185">Reference proteome</keyword>
<comment type="caution">
    <text evidence="2">The sequence shown here is derived from an EMBL/GenBank/DDBJ whole genome shotgun (WGS) entry which is preliminary data.</text>
</comment>
<organism evidence="2 3">
    <name type="scientific">Staurois parvus</name>
    <dbReference type="NCBI Taxonomy" id="386267"/>
    <lineage>
        <taxon>Eukaryota</taxon>
        <taxon>Metazoa</taxon>
        <taxon>Chordata</taxon>
        <taxon>Craniata</taxon>
        <taxon>Vertebrata</taxon>
        <taxon>Euteleostomi</taxon>
        <taxon>Amphibia</taxon>
        <taxon>Batrachia</taxon>
        <taxon>Anura</taxon>
        <taxon>Neobatrachia</taxon>
        <taxon>Ranoidea</taxon>
        <taxon>Ranidae</taxon>
        <taxon>Staurois</taxon>
    </lineage>
</organism>